<keyword evidence="4" id="KW-1185">Reference proteome</keyword>
<dbReference type="KEGG" id="haei:MUN82_08895"/>
<dbReference type="Pfam" id="PF07120">
    <property type="entry name" value="DUF1376"/>
    <property type="match status" value="1"/>
</dbReference>
<feature type="compositionally biased region" description="Basic and acidic residues" evidence="2">
    <location>
        <begin position="102"/>
        <end position="126"/>
    </location>
</feature>
<reference evidence="3 4" key="1">
    <citation type="submission" date="2022-04" db="EMBL/GenBank/DDBJ databases">
        <title>Hymenobacter sp. isolated from the air.</title>
        <authorList>
            <person name="Won M."/>
            <person name="Lee C.-M."/>
            <person name="Woen H.-Y."/>
            <person name="Kwon S.-W."/>
        </authorList>
    </citation>
    <scope>NUCLEOTIDE SEQUENCE [LARGE SCALE GENOMIC DNA]</scope>
    <source>
        <strain evidence="4">5413 J-13</strain>
    </source>
</reference>
<protein>
    <submittedName>
        <fullName evidence="3">YdaU family protein</fullName>
    </submittedName>
</protein>
<organism evidence="3 4">
    <name type="scientific">Hymenobacter aerilatus</name>
    <dbReference type="NCBI Taxonomy" id="2932251"/>
    <lineage>
        <taxon>Bacteria</taxon>
        <taxon>Pseudomonadati</taxon>
        <taxon>Bacteroidota</taxon>
        <taxon>Cytophagia</taxon>
        <taxon>Cytophagales</taxon>
        <taxon>Hymenobacteraceae</taxon>
        <taxon>Hymenobacter</taxon>
    </lineage>
</organism>
<sequence>MKSNKPFWFAFNTADWLSSKSVRMMSLAERGAYIGLLATSWGEDQPGTLPAAEDTVRRLCEMSPADWAVSGPALLAMFPLSECGTYRYNPRLLDEAAKREQLSEKKAEAGRRSAAKREAEANRKATDLQQKSNTCSTPVENPVTGVGEKGNQLQSQLQLHSSKEEVQSKQGAQGKASQVENPKAQSTKQAAKFTPEDAPVFRSTEFYAHLNAIGYDYVDKALYLLRIVRGANEQIENRRRNAEATNDEWKIYIERWLDNDKLKRKLLLPDAEVQQTTYRNSNNPAPTVTRATSAPLGAAAAADPARWS</sequence>
<feature type="compositionally biased region" description="Polar residues" evidence="2">
    <location>
        <begin position="127"/>
        <end position="139"/>
    </location>
</feature>
<dbReference type="RefSeq" id="WP_245096772.1">
    <property type="nucleotide sequence ID" value="NZ_CP095053.1"/>
</dbReference>
<dbReference type="Proteomes" id="UP000829925">
    <property type="component" value="Chromosome"/>
</dbReference>
<evidence type="ECO:0000313" key="3">
    <source>
        <dbReference type="EMBL" id="UOR07200.1"/>
    </source>
</evidence>
<evidence type="ECO:0000313" key="4">
    <source>
        <dbReference type="Proteomes" id="UP000829925"/>
    </source>
</evidence>
<dbReference type="InterPro" id="IPR010781">
    <property type="entry name" value="DUF1376"/>
</dbReference>
<keyword evidence="1" id="KW-0175">Coiled coil</keyword>
<feature type="compositionally biased region" description="Polar residues" evidence="2">
    <location>
        <begin position="168"/>
        <end position="189"/>
    </location>
</feature>
<proteinExistence type="predicted"/>
<dbReference type="EMBL" id="CP095053">
    <property type="protein sequence ID" value="UOR07200.1"/>
    <property type="molecule type" value="Genomic_DNA"/>
</dbReference>
<evidence type="ECO:0000256" key="1">
    <source>
        <dbReference type="SAM" id="Coils"/>
    </source>
</evidence>
<accession>A0A8T9T3M6</accession>
<evidence type="ECO:0000256" key="2">
    <source>
        <dbReference type="SAM" id="MobiDB-lite"/>
    </source>
</evidence>
<feature type="coiled-coil region" evidence="1">
    <location>
        <begin position="225"/>
        <end position="252"/>
    </location>
</feature>
<feature type="compositionally biased region" description="Polar residues" evidence="2">
    <location>
        <begin position="277"/>
        <end position="290"/>
    </location>
</feature>
<feature type="region of interest" description="Disordered" evidence="2">
    <location>
        <begin position="102"/>
        <end position="193"/>
    </location>
</feature>
<dbReference type="AlphaFoldDB" id="A0A8T9T3M6"/>
<feature type="compositionally biased region" description="Low complexity" evidence="2">
    <location>
        <begin position="291"/>
        <end position="308"/>
    </location>
</feature>
<gene>
    <name evidence="3" type="ORF">MUN82_08895</name>
</gene>
<name>A0A8T9T3M6_9BACT</name>
<feature type="region of interest" description="Disordered" evidence="2">
    <location>
        <begin position="277"/>
        <end position="308"/>
    </location>
</feature>